<dbReference type="PRINTS" id="PR00035">
    <property type="entry name" value="HTHGNTR"/>
</dbReference>
<name>A0A371B9R1_9BRAD</name>
<dbReference type="Gene3D" id="3.40.1410.10">
    <property type="entry name" value="Chorismate lyase-like"/>
    <property type="match status" value="1"/>
</dbReference>
<evidence type="ECO:0000259" key="4">
    <source>
        <dbReference type="PROSITE" id="PS50949"/>
    </source>
</evidence>
<dbReference type="InterPro" id="IPR036388">
    <property type="entry name" value="WH-like_DNA-bd_sf"/>
</dbReference>
<dbReference type="Pfam" id="PF00392">
    <property type="entry name" value="GntR"/>
    <property type="match status" value="1"/>
</dbReference>
<gene>
    <name evidence="5" type="primary">phnF</name>
    <name evidence="5" type="ORF">DXH78_06835</name>
</gene>
<keyword evidence="6" id="KW-1185">Reference proteome</keyword>
<dbReference type="SUPFAM" id="SSF46785">
    <property type="entry name" value="Winged helix' DNA-binding domain"/>
    <property type="match status" value="1"/>
</dbReference>
<dbReference type="GO" id="GO:0003700">
    <property type="term" value="F:DNA-binding transcription factor activity"/>
    <property type="evidence" value="ECO:0007669"/>
    <property type="project" value="InterPro"/>
</dbReference>
<dbReference type="EMBL" id="QRGO01000001">
    <property type="protein sequence ID" value="RDV04320.1"/>
    <property type="molecule type" value="Genomic_DNA"/>
</dbReference>
<dbReference type="NCBIfam" id="TIGR02325">
    <property type="entry name" value="C_P_lyase_phnF"/>
    <property type="match status" value="1"/>
</dbReference>
<evidence type="ECO:0000313" key="5">
    <source>
        <dbReference type="EMBL" id="RDV04320.1"/>
    </source>
</evidence>
<dbReference type="InterPro" id="IPR028978">
    <property type="entry name" value="Chorismate_lyase_/UTRA_dom_sf"/>
</dbReference>
<dbReference type="OrthoDB" id="9800645at2"/>
<evidence type="ECO:0000256" key="2">
    <source>
        <dbReference type="ARBA" id="ARBA00023125"/>
    </source>
</evidence>
<organism evidence="5 6">
    <name type="scientific">Undibacter mobilis</name>
    <dbReference type="NCBI Taxonomy" id="2292256"/>
    <lineage>
        <taxon>Bacteria</taxon>
        <taxon>Pseudomonadati</taxon>
        <taxon>Pseudomonadota</taxon>
        <taxon>Alphaproteobacteria</taxon>
        <taxon>Hyphomicrobiales</taxon>
        <taxon>Nitrobacteraceae</taxon>
        <taxon>Undibacter</taxon>
    </lineage>
</organism>
<dbReference type="SMART" id="SM00345">
    <property type="entry name" value="HTH_GNTR"/>
    <property type="match status" value="1"/>
</dbReference>
<dbReference type="SMART" id="SM00866">
    <property type="entry name" value="UTRA"/>
    <property type="match status" value="1"/>
</dbReference>
<dbReference type="Pfam" id="PF07702">
    <property type="entry name" value="UTRA"/>
    <property type="match status" value="1"/>
</dbReference>
<dbReference type="InterPro" id="IPR012702">
    <property type="entry name" value="CP_lyase_PhnF"/>
</dbReference>
<dbReference type="InterPro" id="IPR050679">
    <property type="entry name" value="Bact_HTH_transcr_reg"/>
</dbReference>
<protein>
    <submittedName>
        <fullName evidence="5">Phosphonate metabolism transcriptional regulator PhnF</fullName>
    </submittedName>
</protein>
<dbReference type="PROSITE" id="PS50949">
    <property type="entry name" value="HTH_GNTR"/>
    <property type="match status" value="1"/>
</dbReference>
<dbReference type="GO" id="GO:0045892">
    <property type="term" value="P:negative regulation of DNA-templated transcription"/>
    <property type="evidence" value="ECO:0007669"/>
    <property type="project" value="TreeGrafter"/>
</dbReference>
<comment type="caution">
    <text evidence="5">The sequence shown here is derived from an EMBL/GenBank/DDBJ whole genome shotgun (WGS) entry which is preliminary data.</text>
</comment>
<dbReference type="GO" id="GO:0003677">
    <property type="term" value="F:DNA binding"/>
    <property type="evidence" value="ECO:0007669"/>
    <property type="project" value="UniProtKB-KW"/>
</dbReference>
<dbReference type="PANTHER" id="PTHR44846">
    <property type="entry name" value="MANNOSYL-D-GLYCERATE TRANSPORT/METABOLISM SYSTEM REPRESSOR MNGR-RELATED"/>
    <property type="match status" value="1"/>
</dbReference>
<dbReference type="Proteomes" id="UP000263993">
    <property type="component" value="Unassembled WGS sequence"/>
</dbReference>
<keyword evidence="2" id="KW-0238">DNA-binding</keyword>
<dbReference type="CDD" id="cd07377">
    <property type="entry name" value="WHTH_GntR"/>
    <property type="match status" value="1"/>
</dbReference>
<proteinExistence type="predicted"/>
<dbReference type="Gene3D" id="1.10.10.10">
    <property type="entry name" value="Winged helix-like DNA-binding domain superfamily/Winged helix DNA-binding domain"/>
    <property type="match status" value="1"/>
</dbReference>
<dbReference type="InterPro" id="IPR000524">
    <property type="entry name" value="Tscrpt_reg_HTH_GntR"/>
</dbReference>
<dbReference type="RefSeq" id="WP_115516347.1">
    <property type="nucleotide sequence ID" value="NZ_QRGO01000001.1"/>
</dbReference>
<feature type="domain" description="HTH gntR-type" evidence="4">
    <location>
        <begin position="24"/>
        <end position="92"/>
    </location>
</feature>
<keyword evidence="1" id="KW-0805">Transcription regulation</keyword>
<sequence length="255" mass="28322">MLTRTPRGVSRGSSDRDDLLARGVMLWRCIADDFEQAILVGKHDNGSKLPAESEVAARYGVNRHTVRRAMAELATRGLVRTERGSGTFVKTDKLNYPISQRMKFSEIVAAAGHEAEGRLQGHRHEAASEDIARDLGIKPGDEVVRLEILRAADRVPISVSTSWLPADRFGDAAKVFRRARSITRTLEHFGVKSYRRKWTRISAGFTDAVDAGRLRLSVHRPILIAEGLNVTDEDVPIMLARARFSADRVALIVES</sequence>
<dbReference type="InterPro" id="IPR036390">
    <property type="entry name" value="WH_DNA-bd_sf"/>
</dbReference>
<dbReference type="PANTHER" id="PTHR44846:SF1">
    <property type="entry name" value="MANNOSYL-D-GLYCERATE TRANSPORT_METABOLISM SYSTEM REPRESSOR MNGR-RELATED"/>
    <property type="match status" value="1"/>
</dbReference>
<dbReference type="SUPFAM" id="SSF64288">
    <property type="entry name" value="Chorismate lyase-like"/>
    <property type="match status" value="1"/>
</dbReference>
<dbReference type="InterPro" id="IPR011663">
    <property type="entry name" value="UTRA"/>
</dbReference>
<accession>A0A371B9R1</accession>
<keyword evidence="3" id="KW-0804">Transcription</keyword>
<evidence type="ECO:0000256" key="3">
    <source>
        <dbReference type="ARBA" id="ARBA00023163"/>
    </source>
</evidence>
<evidence type="ECO:0000313" key="6">
    <source>
        <dbReference type="Proteomes" id="UP000263993"/>
    </source>
</evidence>
<evidence type="ECO:0000256" key="1">
    <source>
        <dbReference type="ARBA" id="ARBA00023015"/>
    </source>
</evidence>
<dbReference type="AlphaFoldDB" id="A0A371B9R1"/>
<reference evidence="6" key="1">
    <citation type="submission" date="2018-08" db="EMBL/GenBank/DDBJ databases">
        <authorList>
            <person name="Kim S.-J."/>
            <person name="Jung G.-Y."/>
        </authorList>
    </citation>
    <scope>NUCLEOTIDE SEQUENCE [LARGE SCALE GENOMIC DNA]</scope>
    <source>
        <strain evidence="6">GY_H</strain>
    </source>
</reference>